<sequence length="90" mass="9779">MTTPDPLSRLSDEVQRLSQIVDGNPGMNVRPIRVVTDEIQTTVKAIQSERDKEKAFQQGIMRVLTFLGGTSLLSIVGLIAALLKLFGGTP</sequence>
<keyword evidence="1" id="KW-0812">Transmembrane</keyword>
<organism evidence="2 3">
    <name type="scientific">Deinococcus sedimenti</name>
    <dbReference type="NCBI Taxonomy" id="1867090"/>
    <lineage>
        <taxon>Bacteria</taxon>
        <taxon>Thermotogati</taxon>
        <taxon>Deinococcota</taxon>
        <taxon>Deinococci</taxon>
        <taxon>Deinococcales</taxon>
        <taxon>Deinococcaceae</taxon>
        <taxon>Deinococcus</taxon>
    </lineage>
</organism>
<dbReference type="Proteomes" id="UP000644548">
    <property type="component" value="Unassembled WGS sequence"/>
</dbReference>
<evidence type="ECO:0000313" key="3">
    <source>
        <dbReference type="Proteomes" id="UP000644548"/>
    </source>
</evidence>
<protein>
    <submittedName>
        <fullName evidence="2">Uncharacterized protein</fullName>
    </submittedName>
</protein>
<accession>A0ABQ2SCJ1</accession>
<evidence type="ECO:0000313" key="2">
    <source>
        <dbReference type="EMBL" id="GGS10326.1"/>
    </source>
</evidence>
<comment type="caution">
    <text evidence="2">The sequence shown here is derived from an EMBL/GenBank/DDBJ whole genome shotgun (WGS) entry which is preliminary data.</text>
</comment>
<reference evidence="3" key="1">
    <citation type="journal article" date="2019" name="Int. J. Syst. Evol. Microbiol.">
        <title>The Global Catalogue of Microorganisms (GCM) 10K type strain sequencing project: providing services to taxonomists for standard genome sequencing and annotation.</title>
        <authorList>
            <consortium name="The Broad Institute Genomics Platform"/>
            <consortium name="The Broad Institute Genome Sequencing Center for Infectious Disease"/>
            <person name="Wu L."/>
            <person name="Ma J."/>
        </authorList>
    </citation>
    <scope>NUCLEOTIDE SEQUENCE [LARGE SCALE GENOMIC DNA]</scope>
    <source>
        <strain evidence="3">JCM 31405</strain>
    </source>
</reference>
<dbReference type="RefSeq" id="WP_189074938.1">
    <property type="nucleotide sequence ID" value="NZ_BMQN01000028.1"/>
</dbReference>
<dbReference type="EMBL" id="BMQN01000028">
    <property type="protein sequence ID" value="GGS10326.1"/>
    <property type="molecule type" value="Genomic_DNA"/>
</dbReference>
<name>A0ABQ2SCJ1_9DEIO</name>
<feature type="transmembrane region" description="Helical" evidence="1">
    <location>
        <begin position="60"/>
        <end position="83"/>
    </location>
</feature>
<keyword evidence="1" id="KW-0472">Membrane</keyword>
<evidence type="ECO:0000256" key="1">
    <source>
        <dbReference type="SAM" id="Phobius"/>
    </source>
</evidence>
<proteinExistence type="predicted"/>
<keyword evidence="1" id="KW-1133">Transmembrane helix</keyword>
<keyword evidence="3" id="KW-1185">Reference proteome</keyword>
<gene>
    <name evidence="2" type="ORF">GCM10008960_40580</name>
</gene>